<keyword evidence="6" id="KW-1185">Reference proteome</keyword>
<feature type="domain" description="RCC1-like" evidence="4">
    <location>
        <begin position="158"/>
        <end position="473"/>
    </location>
</feature>
<evidence type="ECO:0000259" key="4">
    <source>
        <dbReference type="Pfam" id="PF25390"/>
    </source>
</evidence>
<dbReference type="InterPro" id="IPR051210">
    <property type="entry name" value="Ub_ligase/GEF_domain"/>
</dbReference>
<dbReference type="EMBL" id="JAFCMP010000517">
    <property type="protein sequence ID" value="KAG5178137.1"/>
    <property type="molecule type" value="Genomic_DNA"/>
</dbReference>
<feature type="repeat" description="RCC1" evidence="2">
    <location>
        <begin position="419"/>
        <end position="472"/>
    </location>
</feature>
<dbReference type="PANTHER" id="PTHR22870:SF360">
    <property type="entry name" value="ULTRAVIOLET-B RECEPTOR UVR8"/>
    <property type="match status" value="1"/>
</dbReference>
<evidence type="ECO:0000313" key="5">
    <source>
        <dbReference type="EMBL" id="KAG5178137.1"/>
    </source>
</evidence>
<feature type="compositionally biased region" description="Low complexity" evidence="3">
    <location>
        <begin position="118"/>
        <end position="133"/>
    </location>
</feature>
<dbReference type="InterPro" id="IPR009091">
    <property type="entry name" value="RCC1/BLIP-II"/>
</dbReference>
<feature type="repeat" description="RCC1" evidence="2">
    <location>
        <begin position="188"/>
        <end position="242"/>
    </location>
</feature>
<protein>
    <submittedName>
        <fullName evidence="5">Regulator of chromosome condensation 1/beta-lactamase-inhibitor protein II</fullName>
    </submittedName>
</protein>
<feature type="repeat" description="RCC1" evidence="2">
    <location>
        <begin position="21"/>
        <end position="77"/>
    </location>
</feature>
<dbReference type="Proteomes" id="UP000664859">
    <property type="component" value="Unassembled WGS sequence"/>
</dbReference>
<organism evidence="5 6">
    <name type="scientific">Tribonema minus</name>
    <dbReference type="NCBI Taxonomy" id="303371"/>
    <lineage>
        <taxon>Eukaryota</taxon>
        <taxon>Sar</taxon>
        <taxon>Stramenopiles</taxon>
        <taxon>Ochrophyta</taxon>
        <taxon>PX clade</taxon>
        <taxon>Xanthophyceae</taxon>
        <taxon>Tribonematales</taxon>
        <taxon>Tribonemataceae</taxon>
        <taxon>Tribonema</taxon>
    </lineage>
</organism>
<dbReference type="OrthoDB" id="8068875at2759"/>
<keyword evidence="1" id="KW-0677">Repeat</keyword>
<evidence type="ECO:0000256" key="3">
    <source>
        <dbReference type="SAM" id="MobiDB-lite"/>
    </source>
</evidence>
<dbReference type="AlphaFoldDB" id="A0A836CAC7"/>
<dbReference type="Pfam" id="PF25390">
    <property type="entry name" value="WD40_RLD"/>
    <property type="match status" value="1"/>
</dbReference>
<sequence>MTAAPPAITQGSDSASGKRLVNVFSWGSAADGQLGHGDTSDVYQSLPRPIFSLGTAESGSVIAAAVGPRHSLLLLKNGFVLAMGAADNGRLGTAAPAASDSGDGLKVQAPSTVSSTAAAVSSKKALTRRAAPSSAPPPAAARDCDDAAAATPMRQHNYPAPVRLLQPSHKVRALACGGAASYALTAFGDLYAWGCGRYGALGLGHEADAHAPTRVAIALSGRPLPIKAVAAGRSHCVVLAEGNRAYAWGRNDRGQVGVGGGAHAEAAPRAMGWSPATQTPLQIACGAHHSLCVVAVKAPNRKAAALRVYGWGDAGDGRLGAAAARSGAAFVDRPVEMEAVTALLRKSGRAVVAVAAGSAHSMAVLDVTREVIAWGQGLYGQLGEGSNRSTDIPVYVRGLSDVVTLVAGDRHNAAICAGGALYTWGWNNWGEAGVGTCSCLQTPKEVLGLAAYNTSVLSVAAGGRHTVALTSGRALLARDSPAYREFQDTLAAPGGYVARGALREAMRRRDLDSDLLERPSAPLPRQPAASILTRLTQGHAHAQTARACCAPLFALASTCAPLPVTHPETAMLFHDIPAGAADAPCAPLGPPASGPEAGLEWCLDAPPPEGSCAALRAAAAATLAPPRRGAAAARRLGPQVVYRCYPCGLEGVCLACARACHAGHAVEVLFRGRGGSGGGGGGGGFSSGAGGGGAGGGSGGCACGGARAAARLRCRCRWSALREAFDAAAAGEDDGCVDIGKLRGVLAAARGGAAAVTVADVESATESLVVGGDGGSAGEARRVPFRRLEVWYEARFEVEAVVNATTAKVM</sequence>
<proteinExistence type="predicted"/>
<evidence type="ECO:0000256" key="2">
    <source>
        <dbReference type="PROSITE-ProRule" id="PRU00235"/>
    </source>
</evidence>
<dbReference type="PRINTS" id="PR00633">
    <property type="entry name" value="RCCNDNSATION"/>
</dbReference>
<name>A0A836CAC7_9STRA</name>
<feature type="repeat" description="RCC1" evidence="2">
    <location>
        <begin position="243"/>
        <end position="296"/>
    </location>
</feature>
<reference evidence="5" key="1">
    <citation type="submission" date="2021-02" db="EMBL/GenBank/DDBJ databases">
        <title>First Annotated Genome of the Yellow-green Alga Tribonema minus.</title>
        <authorList>
            <person name="Mahan K.M."/>
        </authorList>
    </citation>
    <scope>NUCLEOTIDE SEQUENCE</scope>
    <source>
        <strain evidence="5">UTEX B ZZ1240</strain>
    </source>
</reference>
<gene>
    <name evidence="5" type="ORF">JKP88DRAFT_281256</name>
</gene>
<dbReference type="InterPro" id="IPR058923">
    <property type="entry name" value="RCC1-like_dom"/>
</dbReference>
<evidence type="ECO:0000313" key="6">
    <source>
        <dbReference type="Proteomes" id="UP000664859"/>
    </source>
</evidence>
<dbReference type="InterPro" id="IPR000408">
    <property type="entry name" value="Reg_chr_condens"/>
</dbReference>
<evidence type="ECO:0000256" key="1">
    <source>
        <dbReference type="ARBA" id="ARBA00022737"/>
    </source>
</evidence>
<dbReference type="Pfam" id="PF00415">
    <property type="entry name" value="RCC1"/>
    <property type="match status" value="1"/>
</dbReference>
<dbReference type="SUPFAM" id="SSF50985">
    <property type="entry name" value="RCC1/BLIP-II"/>
    <property type="match status" value="2"/>
</dbReference>
<dbReference type="PANTHER" id="PTHR22870">
    <property type="entry name" value="REGULATOR OF CHROMOSOME CONDENSATION"/>
    <property type="match status" value="1"/>
</dbReference>
<feature type="repeat" description="RCC1" evidence="2">
    <location>
        <begin position="306"/>
        <end position="367"/>
    </location>
</feature>
<comment type="caution">
    <text evidence="5">The sequence shown here is derived from an EMBL/GenBank/DDBJ whole genome shotgun (WGS) entry which is preliminary data.</text>
</comment>
<dbReference type="Gene3D" id="2.130.10.30">
    <property type="entry name" value="Regulator of chromosome condensation 1/beta-lactamase-inhibitor protein II"/>
    <property type="match status" value="3"/>
</dbReference>
<feature type="region of interest" description="Disordered" evidence="3">
    <location>
        <begin position="118"/>
        <end position="144"/>
    </location>
</feature>
<accession>A0A836CAC7</accession>
<dbReference type="PROSITE" id="PS50012">
    <property type="entry name" value="RCC1_3"/>
    <property type="match status" value="6"/>
</dbReference>
<feature type="repeat" description="RCC1" evidence="2">
    <location>
        <begin position="369"/>
        <end position="418"/>
    </location>
</feature>